<organism evidence="1 2">
    <name type="scientific">Nostoc flagelliforme CCNUN1</name>
    <dbReference type="NCBI Taxonomy" id="2038116"/>
    <lineage>
        <taxon>Bacteria</taxon>
        <taxon>Bacillati</taxon>
        <taxon>Cyanobacteriota</taxon>
        <taxon>Cyanophyceae</taxon>
        <taxon>Nostocales</taxon>
        <taxon>Nostocaceae</taxon>
        <taxon>Nostoc</taxon>
    </lineage>
</organism>
<proteinExistence type="predicted"/>
<dbReference type="OrthoDB" id="5558563at2"/>
<dbReference type="Proteomes" id="UP000232003">
    <property type="component" value="Chromosome"/>
</dbReference>
<reference evidence="1 2" key="1">
    <citation type="submission" date="2017-11" db="EMBL/GenBank/DDBJ databases">
        <title>Complete genome of a free-living desiccation-tolerant cyanobacterium and its photosynthetic adaptation to extreme terrestrial habitat.</title>
        <authorList>
            <person name="Shang J."/>
        </authorList>
    </citation>
    <scope>NUCLEOTIDE SEQUENCE [LARGE SCALE GENOMIC DNA]</scope>
    <source>
        <strain evidence="1 2">CCNUN1</strain>
    </source>
</reference>
<gene>
    <name evidence="1" type="ORF">COO91_08132</name>
</gene>
<accession>A0A2K8T368</accession>
<sequence length="99" mass="11242">MNLALARDSVSNELWYIVSDEPTSLQTFREYGERFDIEEEFLDEKSNGFQLEKSLIRSPIALSRLCLVMAITTLFLTAQGQEVVKTGQRRLVDCHNASG</sequence>
<evidence type="ECO:0000313" key="1">
    <source>
        <dbReference type="EMBL" id="AUB42033.1"/>
    </source>
</evidence>
<name>A0A2K8T368_9NOSO</name>
<dbReference type="EMBL" id="CP024785">
    <property type="protein sequence ID" value="AUB42033.1"/>
    <property type="molecule type" value="Genomic_DNA"/>
</dbReference>
<evidence type="ECO:0000313" key="2">
    <source>
        <dbReference type="Proteomes" id="UP000232003"/>
    </source>
</evidence>
<dbReference type="RefSeq" id="WP_157816743.1">
    <property type="nucleotide sequence ID" value="NZ_CAWNNC010000001.1"/>
</dbReference>
<dbReference type="KEGG" id="nfl:COO91_08132"/>
<dbReference type="InterPro" id="IPR012337">
    <property type="entry name" value="RNaseH-like_sf"/>
</dbReference>
<protein>
    <submittedName>
        <fullName evidence="1">IS4 transposase</fullName>
    </submittedName>
</protein>
<dbReference type="AlphaFoldDB" id="A0A2K8T368"/>
<keyword evidence="2" id="KW-1185">Reference proteome</keyword>
<dbReference type="SUPFAM" id="SSF53098">
    <property type="entry name" value="Ribonuclease H-like"/>
    <property type="match status" value="1"/>
</dbReference>